<evidence type="ECO:0000313" key="2">
    <source>
        <dbReference type="EMBL" id="KAK3007536.1"/>
    </source>
</evidence>
<dbReference type="InterPro" id="IPR050871">
    <property type="entry name" value="26S_Proteasome/COP9_Components"/>
</dbReference>
<reference evidence="2" key="1">
    <citation type="submission" date="2022-12" db="EMBL/GenBank/DDBJ databases">
        <title>Draft genome assemblies for two species of Escallonia (Escalloniales).</title>
        <authorList>
            <person name="Chanderbali A."/>
            <person name="Dervinis C."/>
            <person name="Anghel I."/>
            <person name="Soltis D."/>
            <person name="Soltis P."/>
            <person name="Zapata F."/>
        </authorList>
    </citation>
    <scope>NUCLEOTIDE SEQUENCE</scope>
    <source>
        <strain evidence="2">UCBG64.0493</strain>
        <tissue evidence="2">Leaf</tissue>
    </source>
</reference>
<sequence>MLRNAVTNIFKFELLREENRAKDLRSLLTQLRPFFPLIPKAKTAKIVRGIIDCHQNTRASSVQISMFNEMVEWTRAERRSFLRQRVEARLATLLMENKEYSEALTLLFGLSRKSGD</sequence>
<dbReference type="Pfam" id="PF18055">
    <property type="entry name" value="RPN6_N"/>
    <property type="match status" value="1"/>
</dbReference>
<organism evidence="2 3">
    <name type="scientific">Escallonia herrerae</name>
    <dbReference type="NCBI Taxonomy" id="1293975"/>
    <lineage>
        <taxon>Eukaryota</taxon>
        <taxon>Viridiplantae</taxon>
        <taxon>Streptophyta</taxon>
        <taxon>Embryophyta</taxon>
        <taxon>Tracheophyta</taxon>
        <taxon>Spermatophyta</taxon>
        <taxon>Magnoliopsida</taxon>
        <taxon>eudicotyledons</taxon>
        <taxon>Gunneridae</taxon>
        <taxon>Pentapetalae</taxon>
        <taxon>asterids</taxon>
        <taxon>campanulids</taxon>
        <taxon>Escalloniales</taxon>
        <taxon>Escalloniaceae</taxon>
        <taxon>Escallonia</taxon>
    </lineage>
</organism>
<keyword evidence="3" id="KW-1185">Reference proteome</keyword>
<gene>
    <name evidence="2" type="ORF">RJ639_013501</name>
</gene>
<feature type="domain" description="26S proteasome regulatory subunit Rpn6 N-terminal" evidence="1">
    <location>
        <begin position="13"/>
        <end position="85"/>
    </location>
</feature>
<dbReference type="InterPro" id="IPR040773">
    <property type="entry name" value="Rpn6_N"/>
</dbReference>
<name>A0AA88VEV6_9ASTE</name>
<dbReference type="AlphaFoldDB" id="A0AA88VEV6"/>
<dbReference type="Gene3D" id="1.25.40.570">
    <property type="match status" value="1"/>
</dbReference>
<protein>
    <recommendedName>
        <fullName evidence="1">26S proteasome regulatory subunit Rpn6 N-terminal domain-containing protein</fullName>
    </recommendedName>
</protein>
<accession>A0AA88VEV6</accession>
<dbReference type="Proteomes" id="UP001188597">
    <property type="component" value="Unassembled WGS sequence"/>
</dbReference>
<evidence type="ECO:0000259" key="1">
    <source>
        <dbReference type="Pfam" id="PF18055"/>
    </source>
</evidence>
<dbReference type="PANTHER" id="PTHR10678">
    <property type="entry name" value="26S PROTEASOME NON-ATPASE REGULATORY SUBUNIT 11/COP9 SIGNALOSOME COMPLEX SUBUNIT 2"/>
    <property type="match status" value="1"/>
</dbReference>
<evidence type="ECO:0000313" key="3">
    <source>
        <dbReference type="Proteomes" id="UP001188597"/>
    </source>
</evidence>
<dbReference type="EMBL" id="JAVXUP010001850">
    <property type="protein sequence ID" value="KAK3007536.1"/>
    <property type="molecule type" value="Genomic_DNA"/>
</dbReference>
<proteinExistence type="predicted"/>
<comment type="caution">
    <text evidence="2">The sequence shown here is derived from an EMBL/GenBank/DDBJ whole genome shotgun (WGS) entry which is preliminary data.</text>
</comment>